<dbReference type="PANTHER" id="PTHR43539">
    <property type="entry name" value="FLAVIN-BINDING MONOOXYGENASE-LIKE PROTEIN (AFU_ORTHOLOGUE AFUA_4G09220)"/>
    <property type="match status" value="1"/>
</dbReference>
<dbReference type="EC" id="1.14.13.168" evidence="3"/>
<evidence type="ECO:0000256" key="2">
    <source>
        <dbReference type="ARBA" id="ARBA00023002"/>
    </source>
</evidence>
<gene>
    <name evidence="5" type="primary">YUC4</name>
    <name evidence="5" type="ORF">QJS10_CPB15g01883</name>
</gene>
<dbReference type="AlphaFoldDB" id="A0AAV9D896"/>
<organism evidence="5 6">
    <name type="scientific">Acorus calamus</name>
    <name type="common">Sweet flag</name>
    <dbReference type="NCBI Taxonomy" id="4465"/>
    <lineage>
        <taxon>Eukaryota</taxon>
        <taxon>Viridiplantae</taxon>
        <taxon>Streptophyta</taxon>
        <taxon>Embryophyta</taxon>
        <taxon>Tracheophyta</taxon>
        <taxon>Spermatophyta</taxon>
        <taxon>Magnoliopsida</taxon>
        <taxon>Liliopsida</taxon>
        <taxon>Acoraceae</taxon>
        <taxon>Acorus</taxon>
    </lineage>
</organism>
<dbReference type="Pfam" id="PF13738">
    <property type="entry name" value="Pyr_redox_3"/>
    <property type="match status" value="1"/>
</dbReference>
<dbReference type="InterPro" id="IPR036188">
    <property type="entry name" value="FAD/NAD-bd_sf"/>
</dbReference>
<dbReference type="GO" id="GO:0050660">
    <property type="term" value="F:flavin adenine dinucleotide binding"/>
    <property type="evidence" value="ECO:0007669"/>
    <property type="project" value="TreeGrafter"/>
</dbReference>
<evidence type="ECO:0000256" key="4">
    <source>
        <dbReference type="ARBA" id="ARBA00047707"/>
    </source>
</evidence>
<comment type="caution">
    <text evidence="5">The sequence shown here is derived from an EMBL/GenBank/DDBJ whole genome shotgun (WGS) entry which is preliminary data.</text>
</comment>
<dbReference type="PANTHER" id="PTHR43539:SF51">
    <property type="entry name" value="INDOLE-3-PYRUVATE MONOOXYGENASE YUCCA8"/>
    <property type="match status" value="1"/>
</dbReference>
<protein>
    <recommendedName>
        <fullName evidence="3">indole-3-pyruvate monooxygenase</fullName>
        <ecNumber evidence="3">1.14.13.168</ecNumber>
    </recommendedName>
</protein>
<accession>A0AAV9D896</accession>
<reference evidence="5" key="2">
    <citation type="submission" date="2023-06" db="EMBL/GenBank/DDBJ databases">
        <authorList>
            <person name="Ma L."/>
            <person name="Liu K.-W."/>
            <person name="Li Z."/>
            <person name="Hsiao Y.-Y."/>
            <person name="Qi Y."/>
            <person name="Fu T."/>
            <person name="Tang G."/>
            <person name="Zhang D."/>
            <person name="Sun W.-H."/>
            <person name="Liu D.-K."/>
            <person name="Li Y."/>
            <person name="Chen G.-Z."/>
            <person name="Liu X.-D."/>
            <person name="Liao X.-Y."/>
            <person name="Jiang Y.-T."/>
            <person name="Yu X."/>
            <person name="Hao Y."/>
            <person name="Huang J."/>
            <person name="Zhao X.-W."/>
            <person name="Ke S."/>
            <person name="Chen Y.-Y."/>
            <person name="Wu W.-L."/>
            <person name="Hsu J.-L."/>
            <person name="Lin Y.-F."/>
            <person name="Huang M.-D."/>
            <person name="Li C.-Y."/>
            <person name="Huang L."/>
            <person name="Wang Z.-W."/>
            <person name="Zhao X."/>
            <person name="Zhong W.-Y."/>
            <person name="Peng D.-H."/>
            <person name="Ahmad S."/>
            <person name="Lan S."/>
            <person name="Zhang J.-S."/>
            <person name="Tsai W.-C."/>
            <person name="Van De Peer Y."/>
            <person name="Liu Z.-J."/>
        </authorList>
    </citation>
    <scope>NUCLEOTIDE SEQUENCE</scope>
    <source>
        <strain evidence="5">CP</strain>
        <tissue evidence="5">Leaves</tissue>
    </source>
</reference>
<keyword evidence="2" id="KW-0560">Oxidoreductase</keyword>
<dbReference type="InterPro" id="IPR050982">
    <property type="entry name" value="Auxin_biosynth/cation_transpt"/>
</dbReference>
<evidence type="ECO:0000313" key="5">
    <source>
        <dbReference type="EMBL" id="KAK1297380.1"/>
    </source>
</evidence>
<reference evidence="5" key="1">
    <citation type="journal article" date="2023" name="Nat. Commun.">
        <title>Diploid and tetraploid genomes of Acorus and the evolution of monocots.</title>
        <authorList>
            <person name="Ma L."/>
            <person name="Liu K.W."/>
            <person name="Li Z."/>
            <person name="Hsiao Y.Y."/>
            <person name="Qi Y."/>
            <person name="Fu T."/>
            <person name="Tang G.D."/>
            <person name="Zhang D."/>
            <person name="Sun W.H."/>
            <person name="Liu D.K."/>
            <person name="Li Y."/>
            <person name="Chen G.Z."/>
            <person name="Liu X.D."/>
            <person name="Liao X.Y."/>
            <person name="Jiang Y.T."/>
            <person name="Yu X."/>
            <person name="Hao Y."/>
            <person name="Huang J."/>
            <person name="Zhao X.W."/>
            <person name="Ke S."/>
            <person name="Chen Y.Y."/>
            <person name="Wu W.L."/>
            <person name="Hsu J.L."/>
            <person name="Lin Y.F."/>
            <person name="Huang M.D."/>
            <person name="Li C.Y."/>
            <person name="Huang L."/>
            <person name="Wang Z.W."/>
            <person name="Zhao X."/>
            <person name="Zhong W.Y."/>
            <person name="Peng D.H."/>
            <person name="Ahmad S."/>
            <person name="Lan S."/>
            <person name="Zhang J.S."/>
            <person name="Tsai W.C."/>
            <person name="Van de Peer Y."/>
            <person name="Liu Z.J."/>
        </authorList>
    </citation>
    <scope>NUCLEOTIDE SEQUENCE</scope>
    <source>
        <strain evidence="5">CP</strain>
    </source>
</reference>
<dbReference type="SUPFAM" id="SSF51905">
    <property type="entry name" value="FAD/NAD(P)-binding domain"/>
    <property type="match status" value="1"/>
</dbReference>
<dbReference type="GO" id="GO:0103075">
    <property type="term" value="F:indole-3-pyruvate monooxygenase activity"/>
    <property type="evidence" value="ECO:0007669"/>
    <property type="project" value="UniProtKB-EC"/>
</dbReference>
<comment type="similarity">
    <text evidence="1">Belongs to the FMO family.</text>
</comment>
<evidence type="ECO:0000256" key="1">
    <source>
        <dbReference type="ARBA" id="ARBA00009183"/>
    </source>
</evidence>
<keyword evidence="6" id="KW-1185">Reference proteome</keyword>
<dbReference type="Proteomes" id="UP001180020">
    <property type="component" value="Unassembled WGS sequence"/>
</dbReference>
<keyword evidence="5" id="KW-0503">Monooxygenase</keyword>
<dbReference type="Gene3D" id="3.50.50.60">
    <property type="entry name" value="FAD/NAD(P)-binding domain"/>
    <property type="match status" value="1"/>
</dbReference>
<name>A0AAV9D896_ACOCL</name>
<evidence type="ECO:0000313" key="6">
    <source>
        <dbReference type="Proteomes" id="UP001180020"/>
    </source>
</evidence>
<comment type="catalytic activity">
    <reaction evidence="4">
        <text>indole-3-pyruvate + NADPH + O2 + H(+) = (indol-3-yl)acetate + CO2 + NADP(+) + H2O</text>
        <dbReference type="Rhea" id="RHEA:34331"/>
        <dbReference type="ChEBI" id="CHEBI:15377"/>
        <dbReference type="ChEBI" id="CHEBI:15378"/>
        <dbReference type="ChEBI" id="CHEBI:15379"/>
        <dbReference type="ChEBI" id="CHEBI:16526"/>
        <dbReference type="ChEBI" id="CHEBI:17640"/>
        <dbReference type="ChEBI" id="CHEBI:30854"/>
        <dbReference type="ChEBI" id="CHEBI:57783"/>
        <dbReference type="ChEBI" id="CHEBI:58349"/>
        <dbReference type="EC" id="1.14.13.168"/>
    </reaction>
</comment>
<evidence type="ECO:0000256" key="3">
    <source>
        <dbReference type="ARBA" id="ARBA00039148"/>
    </source>
</evidence>
<proteinExistence type="inferred from homology"/>
<dbReference type="EMBL" id="JAUJYO010000015">
    <property type="protein sequence ID" value="KAK1297380.1"/>
    <property type="molecule type" value="Genomic_DNA"/>
</dbReference>
<sequence>MAPTTNDESTPPRVPIPGPIIIGAGPSGLAVAASLQRLSVPSLLIERSDSIANLWNHQTYNRLSLHLPKHLCHLPHLPMPKSFPTYPTKSQFMSYLLSYTQSFSLKPIFNSTAVSAQFDPVGVVWRVVVARAGVGEIEYESRWLVVATGENAEPVVPAEEQAMEGFMEKELREYREMLGMSTFELAMDMLKWLPMKMVDRFLVMVAKIMLGNTKKYGLKRPRLGPLELKKTTGKSPVLDIGTLSFIKTGKIKKKEDDLRGLIRYSIVQNCDFFTKEGKPKSQFLNTWKGENGLYCAGFTGKGLLGARTDAVKIASDVAGQWRTLLENKKVVS</sequence>
<dbReference type="GO" id="GO:0009851">
    <property type="term" value="P:auxin biosynthetic process"/>
    <property type="evidence" value="ECO:0007669"/>
    <property type="project" value="TreeGrafter"/>
</dbReference>